<dbReference type="AlphaFoldDB" id="A0A144M0F9"/>
<dbReference type="EMBL" id="CP014869">
    <property type="protein sequence ID" value="AMT92528.1"/>
    <property type="molecule type" value="Genomic_DNA"/>
</dbReference>
<sequence>MSEITPDTRDWTDVLAGGCSECGFTGTEDPTGVPATLAEAAATWQTVLTRDDATQRRSPERWSDVEYASHMRDVLIEFRRRTERILAETDPTLDNFDGDAVAVESDYAHANPAEVAPALRAAAKSYAGLLSKVSGEEWNRRGFRSDGHAFTVASLTLYGLHEVRHHLGDVGA</sequence>
<dbReference type="Pfam" id="PF12867">
    <property type="entry name" value="DinB_2"/>
    <property type="match status" value="1"/>
</dbReference>
<dbReference type="InterPro" id="IPR024775">
    <property type="entry name" value="DinB-like"/>
</dbReference>
<dbReference type="InterPro" id="IPR034660">
    <property type="entry name" value="DinB/YfiT-like"/>
</dbReference>
<organism evidence="2 3">
    <name type="scientific">Brevibacterium linens</name>
    <dbReference type="NCBI Taxonomy" id="1703"/>
    <lineage>
        <taxon>Bacteria</taxon>
        <taxon>Bacillati</taxon>
        <taxon>Actinomycetota</taxon>
        <taxon>Actinomycetes</taxon>
        <taxon>Micrococcales</taxon>
        <taxon>Brevibacteriaceae</taxon>
        <taxon>Brevibacterium</taxon>
    </lineage>
</organism>
<evidence type="ECO:0000259" key="1">
    <source>
        <dbReference type="Pfam" id="PF12867"/>
    </source>
</evidence>
<evidence type="ECO:0000313" key="2">
    <source>
        <dbReference type="EMBL" id="AMT92528.1"/>
    </source>
</evidence>
<protein>
    <recommendedName>
        <fullName evidence="1">DinB-like domain-containing protein</fullName>
    </recommendedName>
</protein>
<dbReference type="RefSeq" id="WP_062860430.1">
    <property type="nucleotide sequence ID" value="NZ_CP014869.1"/>
</dbReference>
<reference evidence="3" key="1">
    <citation type="submission" date="2016-03" db="EMBL/GenBank/DDBJ databases">
        <authorList>
            <person name="Ploux O."/>
        </authorList>
    </citation>
    <scope>NUCLEOTIDE SEQUENCE [LARGE SCALE GENOMIC DNA]</scope>
    <source>
        <strain evidence="3">BS258</strain>
    </source>
</reference>
<dbReference type="SUPFAM" id="SSF109854">
    <property type="entry name" value="DinB/YfiT-like putative metalloenzymes"/>
    <property type="match status" value="1"/>
</dbReference>
<accession>A0A144M0F9</accession>
<name>A0A144M0F9_BRELN</name>
<dbReference type="Gene3D" id="1.20.120.450">
    <property type="entry name" value="dinb family like domain"/>
    <property type="match status" value="1"/>
</dbReference>
<dbReference type="Proteomes" id="UP000075950">
    <property type="component" value="Chromosome"/>
</dbReference>
<proteinExistence type="predicted"/>
<evidence type="ECO:0000313" key="3">
    <source>
        <dbReference type="Proteomes" id="UP000075950"/>
    </source>
</evidence>
<feature type="domain" description="DinB-like" evidence="1">
    <location>
        <begin position="48"/>
        <end position="168"/>
    </location>
</feature>
<gene>
    <name evidence="2" type="ORF">A2T55_00835</name>
</gene>
<dbReference type="KEGG" id="bly:A2T55_00835"/>